<sequence>MNTRKRCEFPNDKHANLIPVSLEDATFRYQIEWDSQYKNAPLELRSRHICEGCQNRVYWTLMDLMLESMRIDKYYGKESHRERCT</sequence>
<name>A0A0K0N4Y7_9CAUD</name>
<keyword evidence="2" id="KW-1185">Reference proteome</keyword>
<protein>
    <submittedName>
        <fullName evidence="1">Uncharacterized protein</fullName>
    </submittedName>
</protein>
<dbReference type="Proteomes" id="UP000203853">
    <property type="component" value="Segment"/>
</dbReference>
<gene>
    <name evidence="1" type="ORF">TIN2_50</name>
</gene>
<accession>A0A0K0N4Y7</accession>
<dbReference type="GeneID" id="26631011"/>
<dbReference type="KEGG" id="vg:26631011"/>
<organism evidence="1 2">
    <name type="scientific">Tsukamurella phage TIN2</name>
    <dbReference type="NCBI Taxonomy" id="1636545"/>
    <lineage>
        <taxon>Viruses</taxon>
        <taxon>Duplodnaviria</taxon>
        <taxon>Heunggongvirae</taxon>
        <taxon>Uroviricota</taxon>
        <taxon>Caudoviricetes</taxon>
        <taxon>Tinduovirus</taxon>
        <taxon>Tinduovirus TIN2</taxon>
    </lineage>
</organism>
<evidence type="ECO:0000313" key="1">
    <source>
        <dbReference type="EMBL" id="AKJ71740.1"/>
    </source>
</evidence>
<dbReference type="RefSeq" id="YP_009204485.1">
    <property type="nucleotide sequence ID" value="NC_028865.1"/>
</dbReference>
<reference evidence="1 2" key="1">
    <citation type="journal article" date="2015" name="Appl. Environ. Microbiol.">
        <title>Three of a Kind: Genetically Similar Tsukamurella Phages TIN2, TIN3, and TIN4.</title>
        <authorList>
            <person name="Dyson Z.A."/>
            <person name="Tucci J."/>
            <person name="Seviour R.J."/>
            <person name="Petrovski S."/>
        </authorList>
    </citation>
    <scope>NUCLEOTIDE SEQUENCE [LARGE SCALE GENOMIC DNA]</scope>
</reference>
<dbReference type="EMBL" id="KR011062">
    <property type="protein sequence ID" value="AKJ71740.1"/>
    <property type="molecule type" value="Genomic_DNA"/>
</dbReference>
<dbReference type="OrthoDB" id="35932at10239"/>
<proteinExistence type="predicted"/>
<evidence type="ECO:0000313" key="2">
    <source>
        <dbReference type="Proteomes" id="UP000203853"/>
    </source>
</evidence>